<feature type="region of interest" description="Disordered" evidence="1">
    <location>
        <begin position="14"/>
        <end position="33"/>
    </location>
</feature>
<evidence type="ECO:0000313" key="3">
    <source>
        <dbReference type="WBParaSite" id="HCON_00015380-00001"/>
    </source>
</evidence>
<dbReference type="WBParaSite" id="HCON_00015380-00001">
    <property type="protein sequence ID" value="HCON_00015380-00001"/>
    <property type="gene ID" value="HCON_00015380"/>
</dbReference>
<proteinExistence type="predicted"/>
<name>A0A7I4XWE9_HAECO</name>
<dbReference type="AlphaFoldDB" id="A0A7I4XWE9"/>
<reference evidence="3" key="1">
    <citation type="submission" date="2020-12" db="UniProtKB">
        <authorList>
            <consortium name="WormBaseParasite"/>
        </authorList>
    </citation>
    <scope>IDENTIFICATION</scope>
    <source>
        <strain evidence="3">MHco3</strain>
    </source>
</reference>
<dbReference type="Proteomes" id="UP000025227">
    <property type="component" value="Unplaced"/>
</dbReference>
<protein>
    <submittedName>
        <fullName evidence="3">Zinc finger domain containing protein</fullName>
    </submittedName>
</protein>
<accession>A0A7I4XWE9</accession>
<evidence type="ECO:0000256" key="1">
    <source>
        <dbReference type="SAM" id="MobiDB-lite"/>
    </source>
</evidence>
<dbReference type="OrthoDB" id="5898112at2759"/>
<sequence>FAIADKMSTSTAVGVDELMESSNEPQSLNNWEEPGEQVLSLTGGPSQSVIGSSHAVPTAGAERVASYERCSSLRPNSSIAKIVTSVLAGVLPRLDEWRVHISCKLCYHK</sequence>
<keyword evidence="2" id="KW-1185">Reference proteome</keyword>
<organism evidence="2 3">
    <name type="scientific">Haemonchus contortus</name>
    <name type="common">Barber pole worm</name>
    <dbReference type="NCBI Taxonomy" id="6289"/>
    <lineage>
        <taxon>Eukaryota</taxon>
        <taxon>Metazoa</taxon>
        <taxon>Ecdysozoa</taxon>
        <taxon>Nematoda</taxon>
        <taxon>Chromadorea</taxon>
        <taxon>Rhabditida</taxon>
        <taxon>Rhabditina</taxon>
        <taxon>Rhabditomorpha</taxon>
        <taxon>Strongyloidea</taxon>
        <taxon>Trichostrongylidae</taxon>
        <taxon>Haemonchus</taxon>
    </lineage>
</organism>
<evidence type="ECO:0000313" key="2">
    <source>
        <dbReference type="Proteomes" id="UP000025227"/>
    </source>
</evidence>
<feature type="compositionally biased region" description="Polar residues" evidence="1">
    <location>
        <begin position="20"/>
        <end position="30"/>
    </location>
</feature>